<dbReference type="AlphaFoldDB" id="A0A7X9E722"/>
<dbReference type="InterPro" id="IPR020592">
    <property type="entry name" value="Ribosomal_bS16_CS"/>
</dbReference>
<evidence type="ECO:0000256" key="2">
    <source>
        <dbReference type="ARBA" id="ARBA00023274"/>
    </source>
</evidence>
<dbReference type="GO" id="GO:0015935">
    <property type="term" value="C:small ribosomal subunit"/>
    <property type="evidence" value="ECO:0007669"/>
    <property type="project" value="TreeGrafter"/>
</dbReference>
<organism evidence="5 6">
    <name type="scientific">candidate division WWE3 bacterium</name>
    <dbReference type="NCBI Taxonomy" id="2053526"/>
    <lineage>
        <taxon>Bacteria</taxon>
        <taxon>Katanobacteria</taxon>
    </lineage>
</organism>
<dbReference type="NCBIfam" id="TIGR00002">
    <property type="entry name" value="S16"/>
    <property type="match status" value="1"/>
</dbReference>
<dbReference type="Gene3D" id="3.30.1320.10">
    <property type="match status" value="1"/>
</dbReference>
<reference evidence="5 6" key="1">
    <citation type="journal article" date="2020" name="Biotechnol. Biofuels">
        <title>New insights from the biogas microbiome by comprehensive genome-resolved metagenomics of nearly 1600 species originating from multiple anaerobic digesters.</title>
        <authorList>
            <person name="Campanaro S."/>
            <person name="Treu L."/>
            <person name="Rodriguez-R L.M."/>
            <person name="Kovalovszki A."/>
            <person name="Ziels R.M."/>
            <person name="Maus I."/>
            <person name="Zhu X."/>
            <person name="Kougias P.G."/>
            <person name="Basile A."/>
            <person name="Luo G."/>
            <person name="Schluter A."/>
            <person name="Konstantinidis K.T."/>
            <person name="Angelidaki I."/>
        </authorList>
    </citation>
    <scope>NUCLEOTIDE SEQUENCE [LARGE SCALE GENOMIC DNA]</scope>
    <source>
        <strain evidence="5">AS27yjCOA_202</strain>
    </source>
</reference>
<comment type="caution">
    <text evidence="5">The sequence shown here is derived from an EMBL/GenBank/DDBJ whole genome shotgun (WGS) entry which is preliminary data.</text>
</comment>
<evidence type="ECO:0000313" key="5">
    <source>
        <dbReference type="EMBL" id="NMB91609.1"/>
    </source>
</evidence>
<comment type="similarity">
    <text evidence="3">Belongs to the bacterial ribosomal protein bS16 family.</text>
</comment>
<dbReference type="InterPro" id="IPR000307">
    <property type="entry name" value="Ribosomal_bS16"/>
</dbReference>
<keyword evidence="2 3" id="KW-0687">Ribonucleoprotein</keyword>
<dbReference type="EMBL" id="JAAZNV010000007">
    <property type="protein sequence ID" value="NMB91609.1"/>
    <property type="molecule type" value="Genomic_DNA"/>
</dbReference>
<proteinExistence type="inferred from homology"/>
<feature type="region of interest" description="Disordered" evidence="4">
    <location>
        <begin position="84"/>
        <end position="131"/>
    </location>
</feature>
<evidence type="ECO:0000313" key="6">
    <source>
        <dbReference type="Proteomes" id="UP000590542"/>
    </source>
</evidence>
<gene>
    <name evidence="3 5" type="primary">rpsP</name>
    <name evidence="5" type="ORF">GYA37_02035</name>
</gene>
<dbReference type="Pfam" id="PF00886">
    <property type="entry name" value="Ribosomal_S16"/>
    <property type="match status" value="1"/>
</dbReference>
<dbReference type="PANTHER" id="PTHR12919:SF20">
    <property type="entry name" value="SMALL RIBOSOMAL SUBUNIT PROTEIN BS16M"/>
    <property type="match status" value="1"/>
</dbReference>
<evidence type="ECO:0000256" key="1">
    <source>
        <dbReference type="ARBA" id="ARBA00022980"/>
    </source>
</evidence>
<sequence>MSVTIRLARTGRKNLPTYKIVVSNTRDKRNGRFVDIIGSYNPTTSPQEFVYNKEKFEKWSKTGALITEAVKKLVEGKYEYKKYEPKKVKASKEDQEARNATKDNTTKEEKAEDQSKEEANEQKEEKKEENK</sequence>
<accession>A0A7X9E722</accession>
<evidence type="ECO:0000256" key="4">
    <source>
        <dbReference type="SAM" id="MobiDB-lite"/>
    </source>
</evidence>
<dbReference type="GO" id="GO:0003735">
    <property type="term" value="F:structural constituent of ribosome"/>
    <property type="evidence" value="ECO:0007669"/>
    <property type="project" value="InterPro"/>
</dbReference>
<dbReference type="PROSITE" id="PS00732">
    <property type="entry name" value="RIBOSOMAL_S16"/>
    <property type="match status" value="1"/>
</dbReference>
<keyword evidence="1 3" id="KW-0689">Ribosomal protein</keyword>
<evidence type="ECO:0000256" key="3">
    <source>
        <dbReference type="HAMAP-Rule" id="MF_00385"/>
    </source>
</evidence>
<dbReference type="SUPFAM" id="SSF54565">
    <property type="entry name" value="Ribosomal protein S16"/>
    <property type="match status" value="1"/>
</dbReference>
<dbReference type="Proteomes" id="UP000590542">
    <property type="component" value="Unassembled WGS sequence"/>
</dbReference>
<dbReference type="PANTHER" id="PTHR12919">
    <property type="entry name" value="30S RIBOSOMAL PROTEIN S16"/>
    <property type="match status" value="1"/>
</dbReference>
<name>A0A7X9E722_UNCKA</name>
<dbReference type="HAMAP" id="MF_00385">
    <property type="entry name" value="Ribosomal_bS16"/>
    <property type="match status" value="1"/>
</dbReference>
<protein>
    <recommendedName>
        <fullName evidence="3">Small ribosomal subunit protein bS16</fullName>
    </recommendedName>
</protein>
<dbReference type="GO" id="GO:0005737">
    <property type="term" value="C:cytoplasm"/>
    <property type="evidence" value="ECO:0007669"/>
    <property type="project" value="UniProtKB-ARBA"/>
</dbReference>
<dbReference type="InterPro" id="IPR023803">
    <property type="entry name" value="Ribosomal_bS16_dom_sf"/>
</dbReference>
<dbReference type="GO" id="GO:0006412">
    <property type="term" value="P:translation"/>
    <property type="evidence" value="ECO:0007669"/>
    <property type="project" value="UniProtKB-UniRule"/>
</dbReference>